<dbReference type="Proteomes" id="UP000051802">
    <property type="component" value="Unassembled WGS sequence"/>
</dbReference>
<dbReference type="Pfam" id="PF13460">
    <property type="entry name" value="NAD_binding_10"/>
    <property type="match status" value="1"/>
</dbReference>
<dbReference type="PANTHER" id="PTHR47129:SF1">
    <property type="entry name" value="NMRA-LIKE DOMAIN-CONTAINING PROTEIN"/>
    <property type="match status" value="1"/>
</dbReference>
<proteinExistence type="predicted"/>
<evidence type="ECO:0000313" key="3">
    <source>
        <dbReference type="Proteomes" id="UP000051802"/>
    </source>
</evidence>
<comment type="caution">
    <text evidence="2">The sequence shown here is derived from an EMBL/GenBank/DDBJ whole genome shotgun (WGS) entry which is preliminary data.</text>
</comment>
<gene>
    <name evidence="2" type="ORF">ARC20_01840</name>
</gene>
<dbReference type="Gene3D" id="3.90.25.10">
    <property type="entry name" value="UDP-galactose 4-epimerase, domain 1"/>
    <property type="match status" value="1"/>
</dbReference>
<dbReference type="Gene3D" id="3.40.50.720">
    <property type="entry name" value="NAD(P)-binding Rossmann-like Domain"/>
    <property type="match status" value="1"/>
</dbReference>
<accession>A0A0R0AC05</accession>
<protein>
    <submittedName>
        <fullName evidence="2">Quinone oxidoreductase</fullName>
    </submittedName>
</protein>
<dbReference type="OrthoDB" id="9798669at2"/>
<evidence type="ECO:0000259" key="1">
    <source>
        <dbReference type="Pfam" id="PF13460"/>
    </source>
</evidence>
<dbReference type="InterPro" id="IPR036291">
    <property type="entry name" value="NAD(P)-bd_dom_sf"/>
</dbReference>
<keyword evidence="3" id="KW-1185">Reference proteome</keyword>
<sequence>MATPRYLVTAATGQLGRLVVAELLQRVPATELAVAVRDPAKAADFAAQGVSVRQADYTDPASLEAAFAGIERVLLISSNAVGQRREQHRQAIDAAKRAGVKHVAYTSLLHADTSPLGLGEEHRDTETALRESGLAYSLLRNGWYTENLTGTAKQEVEHGVRAGSAAQGRFSTASRADYAAAAAIVLTSAHPAQVYELAGDDSFTLTEYAAALSRLSGKTVQYQDLPEAEYRQLLEQVGLPPPVAALLSDSDAGAAKGGLFDDSHTLSRLIGRATTSLDATLKAALQ</sequence>
<dbReference type="InterPro" id="IPR052718">
    <property type="entry name" value="NmrA-type_oxidoreductase"/>
</dbReference>
<dbReference type="EMBL" id="LLXU01000120">
    <property type="protein sequence ID" value="KRG38424.1"/>
    <property type="molecule type" value="Genomic_DNA"/>
</dbReference>
<name>A0A0R0AC05_9GAMM</name>
<reference evidence="2 3" key="1">
    <citation type="submission" date="2015-10" db="EMBL/GenBank/DDBJ databases">
        <title>Genome sequencing and analysis of members of genus Stenotrophomonas.</title>
        <authorList>
            <person name="Patil P.P."/>
            <person name="Midha S."/>
            <person name="Patil P.B."/>
        </authorList>
    </citation>
    <scope>NUCLEOTIDE SEQUENCE [LARGE SCALE GENOMIC DNA]</scope>
    <source>
        <strain evidence="2 3">JCM 16536</strain>
    </source>
</reference>
<feature type="domain" description="NAD(P)-binding" evidence="1">
    <location>
        <begin position="11"/>
        <end position="186"/>
    </location>
</feature>
<dbReference type="STRING" id="676599.ARC20_01840"/>
<dbReference type="RefSeq" id="WP_057648645.1">
    <property type="nucleotide sequence ID" value="NZ_LLXU01000120.1"/>
</dbReference>
<dbReference type="PANTHER" id="PTHR47129">
    <property type="entry name" value="QUINONE OXIDOREDUCTASE 2"/>
    <property type="match status" value="1"/>
</dbReference>
<organism evidence="2 3">
    <name type="scientific">Stenotrophomonas panacihumi</name>
    <dbReference type="NCBI Taxonomy" id="676599"/>
    <lineage>
        <taxon>Bacteria</taxon>
        <taxon>Pseudomonadati</taxon>
        <taxon>Pseudomonadota</taxon>
        <taxon>Gammaproteobacteria</taxon>
        <taxon>Lysobacterales</taxon>
        <taxon>Lysobacteraceae</taxon>
        <taxon>Stenotrophomonas</taxon>
    </lineage>
</organism>
<dbReference type="InterPro" id="IPR016040">
    <property type="entry name" value="NAD(P)-bd_dom"/>
</dbReference>
<dbReference type="AlphaFoldDB" id="A0A0R0AC05"/>
<dbReference type="CDD" id="cd05269">
    <property type="entry name" value="TMR_SDR_a"/>
    <property type="match status" value="1"/>
</dbReference>
<evidence type="ECO:0000313" key="2">
    <source>
        <dbReference type="EMBL" id="KRG38424.1"/>
    </source>
</evidence>
<dbReference type="SUPFAM" id="SSF51735">
    <property type="entry name" value="NAD(P)-binding Rossmann-fold domains"/>
    <property type="match status" value="1"/>
</dbReference>